<dbReference type="EMBL" id="CP002886">
    <property type="protein sequence ID" value="AEW74408.1"/>
    <property type="molecule type" value="Genomic_DNA"/>
</dbReference>
<accession>G8LIW8</accession>
<evidence type="ECO:0000313" key="2">
    <source>
        <dbReference type="Proteomes" id="UP000007838"/>
    </source>
</evidence>
<dbReference type="Proteomes" id="UP000007838">
    <property type="component" value="Chromosome"/>
</dbReference>
<gene>
    <name evidence="1" type="ORF">EcWSU1_02980</name>
</gene>
<dbReference type="HOGENOM" id="CLU_609347_0_0_6"/>
<dbReference type="KEGG" id="eec:EcWSU1_02980"/>
<protein>
    <submittedName>
        <fullName evidence="1">Uncharacterized protein</fullName>
    </submittedName>
</protein>
<proteinExistence type="predicted"/>
<organism evidence="1 2">
    <name type="scientific">Enterobacter ludwigii</name>
    <dbReference type="NCBI Taxonomy" id="299767"/>
    <lineage>
        <taxon>Bacteria</taxon>
        <taxon>Pseudomonadati</taxon>
        <taxon>Pseudomonadota</taxon>
        <taxon>Gammaproteobacteria</taxon>
        <taxon>Enterobacterales</taxon>
        <taxon>Enterobacteriaceae</taxon>
        <taxon>Enterobacter</taxon>
        <taxon>Enterobacter cloacae complex</taxon>
    </lineage>
</organism>
<name>G8LIW8_9ENTR</name>
<reference evidence="1 2" key="1">
    <citation type="journal article" date="2011" name="Stand. Genomic Sci.">
        <title>Complete genome of the onion pathogen Enterobacter cloacae EcWSU1.</title>
        <authorList>
            <person name="Humann J.L."/>
            <person name="Wildung M."/>
            <person name="Cheng C.H."/>
            <person name="Lee T."/>
            <person name="Stewart J.E."/>
            <person name="Drew J.C."/>
            <person name="Triplett E.W."/>
            <person name="Main D."/>
            <person name="Schroeder B.K."/>
        </authorList>
    </citation>
    <scope>NUCLEOTIDE SEQUENCE [LARGE SCALE GENOMIC DNA]</scope>
    <source>
        <strain evidence="1 2">EcWSU1</strain>
    </source>
</reference>
<dbReference type="AlphaFoldDB" id="G8LIW8"/>
<sequence length="449" mass="50002">MHQGQHLMLRKRGPARFFQHFACRIAVGGNHRHTDGERFAQDQRVVIHARTEYQRIHPIEGAHQFALVGFKPVIHHVSPFERRELAEGVQFNLVTQRHHVAHQLLIGFAVVTQVMRNDSDFWFTRGFCNRGKFGQNRFRRHVDTVIDDLTAPCPIQTVKGIGNVLAWGDKRTAEREHVAEQLALSGHQLMGTIHFHRRVVAQRRALLAVAFPAFTPVGKGAATGHAPVIVQRPDEAGIRFVGLHLLAKRHHLFQVQPVAVKHMEMQYNRPLGARHGAIKGIKIAKQIAVKQAEQGNVGHGSQARRVLMHLRVVIVADAFLTAFAITVNKTRLKSFLQRALMKIQRHTGRPALCETDVKLQNVHLITFTRAFSPTTSALSGILSSTTLPAPIVTLLPIVMSPMMTTFAPSSTLLPITGQARLSGPRLPMVTAWRIVKSSPATTNLLITTA</sequence>
<evidence type="ECO:0000313" key="1">
    <source>
        <dbReference type="EMBL" id="AEW74408.1"/>
    </source>
</evidence>